<dbReference type="EMBL" id="JAQJZJ010000007">
    <property type="protein sequence ID" value="MDA7087917.1"/>
    <property type="molecule type" value="Genomic_DNA"/>
</dbReference>
<dbReference type="SUPFAM" id="SSF88713">
    <property type="entry name" value="Glycoside hydrolase/deacetylase"/>
    <property type="match status" value="1"/>
</dbReference>
<evidence type="ECO:0000313" key="3">
    <source>
        <dbReference type="Proteomes" id="UP001212042"/>
    </source>
</evidence>
<keyword evidence="3" id="KW-1185">Reference proteome</keyword>
<accession>A0ABT4XIB6</accession>
<dbReference type="PANTHER" id="PTHR43123">
    <property type="entry name" value="POLYSACCHARIDE DEACETYLASE-RELATED"/>
    <property type="match status" value="1"/>
</dbReference>
<name>A0ABT4XIB6_9PSED</name>
<evidence type="ECO:0000259" key="1">
    <source>
        <dbReference type="PROSITE" id="PS51677"/>
    </source>
</evidence>
<dbReference type="InterPro" id="IPR011330">
    <property type="entry name" value="Glyco_hydro/deAcase_b/a-brl"/>
</dbReference>
<dbReference type="PROSITE" id="PS51677">
    <property type="entry name" value="NODB"/>
    <property type="match status" value="1"/>
</dbReference>
<dbReference type="Proteomes" id="UP001212042">
    <property type="component" value="Unassembled WGS sequence"/>
</dbReference>
<reference evidence="2 3" key="1">
    <citation type="submission" date="2023-01" db="EMBL/GenBank/DDBJ databases">
        <title>Pseudomonas SA3-5T sp. nov., isolated from tidal flat sediment.</title>
        <authorList>
            <person name="Kim H.S."/>
            <person name="Kim J.-S."/>
            <person name="Suh M.K."/>
            <person name="Eom M.K."/>
            <person name="Lee J.-S."/>
        </authorList>
    </citation>
    <scope>NUCLEOTIDE SEQUENCE [LARGE SCALE GENOMIC DNA]</scope>
    <source>
        <strain evidence="2 3">SA3-5</strain>
    </source>
</reference>
<comment type="caution">
    <text evidence="2">The sequence shown here is derived from an EMBL/GenBank/DDBJ whole genome shotgun (WGS) entry which is preliminary data.</text>
</comment>
<dbReference type="NCBIfam" id="TIGR03212">
    <property type="entry name" value="uraD_N-term-dom"/>
    <property type="match status" value="1"/>
</dbReference>
<gene>
    <name evidence="2" type="primary">puuE</name>
    <name evidence="2" type="ORF">PH586_16110</name>
</gene>
<sequence>MSADYPRDLIGYANNPPHPHWPGDARIALSFVLNYEEGGERNVLHGDKESESFLSEMVSAQPLQGERNMSMESLYEYGSRAGAWRLLKLFDQHAIPLTVFAVAMAAQRHPEMIKAMVAAGHEICSHGYRWIDYQYMDEAQEREHMLEAIRILTAITGERPLGWYTGRTGPNTRRLVMEEGGFLYDSDTYDDDLPYWDPASSATRPHLVIPYTLDTNDMRFTQAQGFNTGDDFYQYLKDAFDVLYAEGVAGAPKMLSIGMHCRLLGRPARIAALARFIEYVKGHEKVWCARRVDIARHWHAAHPFSLNQQQESTQ</sequence>
<evidence type="ECO:0000313" key="2">
    <source>
        <dbReference type="EMBL" id="MDA7087917.1"/>
    </source>
</evidence>
<dbReference type="Pfam" id="PF01522">
    <property type="entry name" value="Polysacc_deac_1"/>
    <property type="match status" value="1"/>
</dbReference>
<dbReference type="PANTHER" id="PTHR43123:SF1">
    <property type="entry name" value="POLYSACCHARIDE DEACETYLASE-RELATED"/>
    <property type="match status" value="1"/>
</dbReference>
<proteinExistence type="predicted"/>
<dbReference type="Gene3D" id="3.20.20.370">
    <property type="entry name" value="Glycoside hydrolase/deacetylase"/>
    <property type="match status" value="1"/>
</dbReference>
<dbReference type="InterPro" id="IPR002509">
    <property type="entry name" value="NODB_dom"/>
</dbReference>
<organism evidence="2 3">
    <name type="scientific">Pseudomonas aestuarii</name>
    <dbReference type="NCBI Taxonomy" id="3018340"/>
    <lineage>
        <taxon>Bacteria</taxon>
        <taxon>Pseudomonadati</taxon>
        <taxon>Pseudomonadota</taxon>
        <taxon>Gammaproteobacteria</taxon>
        <taxon>Pseudomonadales</taxon>
        <taxon>Pseudomonadaceae</taxon>
        <taxon>Pseudomonas</taxon>
    </lineage>
</organism>
<dbReference type="CDD" id="cd10977">
    <property type="entry name" value="CE4_PuuE_SpCDA1"/>
    <property type="match status" value="1"/>
</dbReference>
<feature type="domain" description="NodB homology" evidence="1">
    <location>
        <begin position="69"/>
        <end position="289"/>
    </location>
</feature>
<dbReference type="InterPro" id="IPR017625">
    <property type="entry name" value="PuuE"/>
</dbReference>
<protein>
    <submittedName>
        <fullName evidence="2">Allantoinase PuuE</fullName>
    </submittedName>
</protein>
<dbReference type="RefSeq" id="WP_271348779.1">
    <property type="nucleotide sequence ID" value="NZ_JAQJZJ010000007.1"/>
</dbReference>